<organism evidence="2 3">
    <name type="scientific">Rhodofomes roseus</name>
    <dbReference type="NCBI Taxonomy" id="34475"/>
    <lineage>
        <taxon>Eukaryota</taxon>
        <taxon>Fungi</taxon>
        <taxon>Dikarya</taxon>
        <taxon>Basidiomycota</taxon>
        <taxon>Agaricomycotina</taxon>
        <taxon>Agaricomycetes</taxon>
        <taxon>Polyporales</taxon>
        <taxon>Rhodofomes</taxon>
    </lineage>
</organism>
<name>A0A4Y9XU28_9APHY</name>
<evidence type="ECO:0000313" key="3">
    <source>
        <dbReference type="Proteomes" id="UP000298390"/>
    </source>
</evidence>
<protein>
    <recommendedName>
        <fullName evidence="1">DUF6533 domain-containing protein</fullName>
    </recommendedName>
</protein>
<sequence>MSESQLDTLQATKYLSGVALTLLLYDHIIHIEDEVALVWHQPPTLLSVFVMAEMYVREIGLAYMAAVVSGTTDQTRYS</sequence>
<proteinExistence type="predicted"/>
<comment type="caution">
    <text evidence="2">The sequence shown here is derived from an EMBL/GenBank/DDBJ whole genome shotgun (WGS) entry which is preliminary data.</text>
</comment>
<dbReference type="Proteomes" id="UP000298390">
    <property type="component" value="Unassembled WGS sequence"/>
</dbReference>
<reference evidence="2 3" key="1">
    <citation type="submission" date="2019-01" db="EMBL/GenBank/DDBJ databases">
        <title>Genome sequencing of the rare red list fungi Fomitopsis rosea.</title>
        <authorList>
            <person name="Buettner E."/>
            <person name="Kellner H."/>
        </authorList>
    </citation>
    <scope>NUCLEOTIDE SEQUENCE [LARGE SCALE GENOMIC DNA]</scope>
    <source>
        <strain evidence="2 3">DSM 105464</strain>
    </source>
</reference>
<evidence type="ECO:0000259" key="1">
    <source>
        <dbReference type="Pfam" id="PF20151"/>
    </source>
</evidence>
<dbReference type="EMBL" id="SEKV01000847">
    <property type="protein sequence ID" value="TFY53268.1"/>
    <property type="molecule type" value="Genomic_DNA"/>
</dbReference>
<dbReference type="InterPro" id="IPR045340">
    <property type="entry name" value="DUF6533"/>
</dbReference>
<gene>
    <name evidence="2" type="ORF">EVJ58_g9542</name>
</gene>
<feature type="domain" description="DUF6533" evidence="1">
    <location>
        <begin position="14"/>
        <end position="47"/>
    </location>
</feature>
<evidence type="ECO:0000313" key="2">
    <source>
        <dbReference type="EMBL" id="TFY53268.1"/>
    </source>
</evidence>
<accession>A0A4Y9XU28</accession>
<dbReference type="AlphaFoldDB" id="A0A4Y9XU28"/>
<dbReference type="Pfam" id="PF20151">
    <property type="entry name" value="DUF6533"/>
    <property type="match status" value="1"/>
</dbReference>